<dbReference type="AlphaFoldDB" id="A0A7S3IZY3"/>
<reference evidence="1" key="1">
    <citation type="submission" date="2021-01" db="EMBL/GenBank/DDBJ databases">
        <authorList>
            <person name="Corre E."/>
            <person name="Pelletier E."/>
            <person name="Niang G."/>
            <person name="Scheremetjew M."/>
            <person name="Finn R."/>
            <person name="Kale V."/>
            <person name="Holt S."/>
            <person name="Cochrane G."/>
            <person name="Meng A."/>
            <person name="Brown T."/>
            <person name="Cohen L."/>
        </authorList>
    </citation>
    <scope>NUCLEOTIDE SEQUENCE</scope>
    <source>
        <strain evidence="1">S3</strain>
    </source>
</reference>
<sequence>MKTGKGWYYVNVLRMPHIQEVVPSLVKFTGNANSWDDLNKFIRSQHWERGMGFGDAVDFLGGGSWTNAYYAPDCRIFNLDCLSNTVLIFGTHRAKFKKENLLFSMDRVFSVTGEGTSELGGLFEW</sequence>
<gene>
    <name evidence="1" type="ORF">SINC0208_LOCUS17014</name>
</gene>
<accession>A0A7S3IZY3</accession>
<organism evidence="1">
    <name type="scientific">Strombidium inclinatum</name>
    <dbReference type="NCBI Taxonomy" id="197538"/>
    <lineage>
        <taxon>Eukaryota</taxon>
        <taxon>Sar</taxon>
        <taxon>Alveolata</taxon>
        <taxon>Ciliophora</taxon>
        <taxon>Intramacronucleata</taxon>
        <taxon>Spirotrichea</taxon>
        <taxon>Oligotrichia</taxon>
        <taxon>Strombidiidae</taxon>
        <taxon>Strombidium</taxon>
    </lineage>
</organism>
<dbReference type="EMBL" id="HBIH01042384">
    <property type="protein sequence ID" value="CAE0336375.1"/>
    <property type="molecule type" value="Transcribed_RNA"/>
</dbReference>
<proteinExistence type="predicted"/>
<evidence type="ECO:0000313" key="1">
    <source>
        <dbReference type="EMBL" id="CAE0336375.1"/>
    </source>
</evidence>
<name>A0A7S3IZY3_9SPIT</name>
<protein>
    <submittedName>
        <fullName evidence="1">Uncharacterized protein</fullName>
    </submittedName>
</protein>